<evidence type="ECO:0000313" key="1">
    <source>
        <dbReference type="EMBL" id="KAA8569332.1"/>
    </source>
</evidence>
<protein>
    <submittedName>
        <fullName evidence="1">Uncharacterized protein</fullName>
    </submittedName>
</protein>
<accession>A0A5M9JNG4</accession>
<keyword evidence="2" id="KW-1185">Reference proteome</keyword>
<dbReference type="AlphaFoldDB" id="A0A5M9JNG4"/>
<organism evidence="1 2">
    <name type="scientific">Monilinia fructicola</name>
    <name type="common">Brown rot fungus</name>
    <name type="synonym">Ciboria fructicola</name>
    <dbReference type="NCBI Taxonomy" id="38448"/>
    <lineage>
        <taxon>Eukaryota</taxon>
        <taxon>Fungi</taxon>
        <taxon>Dikarya</taxon>
        <taxon>Ascomycota</taxon>
        <taxon>Pezizomycotina</taxon>
        <taxon>Leotiomycetes</taxon>
        <taxon>Helotiales</taxon>
        <taxon>Sclerotiniaceae</taxon>
        <taxon>Monilinia</taxon>
    </lineage>
</organism>
<comment type="caution">
    <text evidence="1">The sequence shown here is derived from an EMBL/GenBank/DDBJ whole genome shotgun (WGS) entry which is preliminary data.</text>
</comment>
<dbReference type="Proteomes" id="UP000322873">
    <property type="component" value="Unassembled WGS sequence"/>
</dbReference>
<evidence type="ECO:0000313" key="2">
    <source>
        <dbReference type="Proteomes" id="UP000322873"/>
    </source>
</evidence>
<dbReference type="EMBL" id="VICG01000008">
    <property type="protein sequence ID" value="KAA8569332.1"/>
    <property type="molecule type" value="Genomic_DNA"/>
</dbReference>
<gene>
    <name evidence="1" type="ORF">EYC84_000984</name>
</gene>
<proteinExistence type="predicted"/>
<reference evidence="1 2" key="1">
    <citation type="submission" date="2019-06" db="EMBL/GenBank/DDBJ databases">
        <title>Genome Sequence of the Brown Rot Fungal Pathogen Monilinia fructicola.</title>
        <authorList>
            <person name="De Miccolis Angelini R.M."/>
            <person name="Landi L."/>
            <person name="Abate D."/>
            <person name="Pollastro S."/>
            <person name="Romanazzi G."/>
            <person name="Faretra F."/>
        </authorList>
    </citation>
    <scope>NUCLEOTIDE SEQUENCE [LARGE SCALE GENOMIC DNA]</scope>
    <source>
        <strain evidence="1 2">Mfrc123</strain>
    </source>
</reference>
<sequence length="310" mass="34237">MTNVTNALHLFLASRSRLMTGSLFIVSHGNQTKYHIISPQRHLHLHQMESGVFSTRFFAFDLRIAIWQVSSATDLFATDESESTSLDSIAPSDRTQEIELPAGQSVAKYHKYCKIPSQISQRPRQESAQVPDLVITNNQGSIHLCNPLTKRAVIMTQPIIKLTALSSLAILWAVETMCWVYLLTGYWGVVFGLLYYDGADIVGMGIWMEMGSYLARIATDRAQASFSTIEDVKFAHAASRPQGYQNKQIPSISQPDAPAPAIELNPTLATRVLNTCLLASPIDSSAQAQSQSQLHAARRTLVTASNGWLM</sequence>
<name>A0A5M9JNG4_MONFR</name>